<evidence type="ECO:0008006" key="4">
    <source>
        <dbReference type="Google" id="ProtNLM"/>
    </source>
</evidence>
<dbReference type="CDD" id="cd00037">
    <property type="entry name" value="CLECT"/>
    <property type="match status" value="1"/>
</dbReference>
<dbReference type="KEGG" id="bgt:106053369"/>
<dbReference type="VEuPathDB" id="VectorBase:BGLAX_052449"/>
<organism evidence="2 3">
    <name type="scientific">Biomphalaria glabrata</name>
    <name type="common">Bloodfluke planorb</name>
    <name type="synonym">Freshwater snail</name>
    <dbReference type="NCBI Taxonomy" id="6526"/>
    <lineage>
        <taxon>Eukaryota</taxon>
        <taxon>Metazoa</taxon>
        <taxon>Spiralia</taxon>
        <taxon>Lophotrochozoa</taxon>
        <taxon>Mollusca</taxon>
        <taxon>Gastropoda</taxon>
        <taxon>Heterobranchia</taxon>
        <taxon>Euthyneura</taxon>
        <taxon>Panpulmonata</taxon>
        <taxon>Hygrophila</taxon>
        <taxon>Lymnaeoidea</taxon>
        <taxon>Planorbidae</taxon>
        <taxon>Biomphalaria</taxon>
    </lineage>
</organism>
<gene>
    <name evidence="2" type="primary">106053369</name>
</gene>
<dbReference type="InterPro" id="IPR016186">
    <property type="entry name" value="C-type_lectin-like/link_sf"/>
</dbReference>
<evidence type="ECO:0000313" key="2">
    <source>
        <dbReference type="EnsemblMetazoa" id="BGLB035089-PA"/>
    </source>
</evidence>
<dbReference type="Gene3D" id="3.10.100.10">
    <property type="entry name" value="Mannose-Binding Protein A, subunit A"/>
    <property type="match status" value="1"/>
</dbReference>
<dbReference type="SUPFAM" id="SSF56436">
    <property type="entry name" value="C-type lectin-like"/>
    <property type="match status" value="1"/>
</dbReference>
<feature type="coiled-coil region" evidence="1">
    <location>
        <begin position="362"/>
        <end position="393"/>
    </location>
</feature>
<reference evidence="2" key="1">
    <citation type="submission" date="2020-05" db="UniProtKB">
        <authorList>
            <consortium name="EnsemblMetazoa"/>
        </authorList>
    </citation>
    <scope>IDENTIFICATION</scope>
    <source>
        <strain evidence="2">BB02</strain>
    </source>
</reference>
<evidence type="ECO:0000313" key="3">
    <source>
        <dbReference type="Proteomes" id="UP000076420"/>
    </source>
</evidence>
<dbReference type="VEuPathDB" id="VectorBase:BGLB035089"/>
<dbReference type="AlphaFoldDB" id="A0A2C9LUC5"/>
<sequence length="473" mass="53711">LNGERPEVSSLGAASQLTVNCTLNNFNNEDSNANKTLTFSRYNESKQQYDDLLKLDLDSETLLKASEKVRLKEKVITLGHLIVSLSVQNPLDGDEYRCDFDVQEKLSSSHATWVQIHNVEMSQRSEPDVTPSETCFQSSETKALADDQENVSDAQLRTDRQSKHRAGLVLSVSPLMLVNTYTDTLELMCKYKNSPFVNISSMSILHSLSLEKPEFKYIYSVNTYNNKGQSSVSSLKNASGAIDSSGESFLKLIIDDQTVSKIGLYKCEVIGFDVEHGKPVLVSRDVVVKASKNVLDSVIEIFEHKTRLLKESLELLHSKRTNNELDTKEISLAIKKLEIDLNKSTSQIRLDNEQTKNGTVNMKKLNDELRNNYEAVKKTLDEVVAKMKKFETDPKSLFQKSLESLFIASDVFRGRRYWLTRKNYKLHIADAHSMCLRYGGYLVEIDSQDEFNFVRAFLQKNKIFYSIFTGGIR</sequence>
<dbReference type="InterPro" id="IPR016187">
    <property type="entry name" value="CTDL_fold"/>
</dbReference>
<keyword evidence="1" id="KW-0175">Coiled coil</keyword>
<proteinExistence type="predicted"/>
<evidence type="ECO:0000256" key="1">
    <source>
        <dbReference type="SAM" id="Coils"/>
    </source>
</evidence>
<dbReference type="Proteomes" id="UP000076420">
    <property type="component" value="Unassembled WGS sequence"/>
</dbReference>
<protein>
    <recommendedName>
        <fullName evidence="4">C-type lectin domain-containing protein</fullName>
    </recommendedName>
</protein>
<name>A0A2C9LUC5_BIOGL</name>
<accession>A0A2C9LUC5</accession>
<dbReference type="EnsemblMetazoa" id="BGLB035089-RA">
    <property type="protein sequence ID" value="BGLB035089-PA"/>
    <property type="gene ID" value="BGLB035089"/>
</dbReference>